<feature type="domain" description="HAT C-terminal dimerisation" evidence="7">
    <location>
        <begin position="398"/>
        <end position="452"/>
    </location>
</feature>
<dbReference type="GO" id="GO:0005634">
    <property type="term" value="C:nucleus"/>
    <property type="evidence" value="ECO:0007669"/>
    <property type="project" value="UniProtKB-SubCell"/>
</dbReference>
<organism evidence="8 9">
    <name type="scientific">Cymbomonas tetramitiformis</name>
    <dbReference type="NCBI Taxonomy" id="36881"/>
    <lineage>
        <taxon>Eukaryota</taxon>
        <taxon>Viridiplantae</taxon>
        <taxon>Chlorophyta</taxon>
        <taxon>Pyramimonadophyceae</taxon>
        <taxon>Pyramimonadales</taxon>
        <taxon>Pyramimonadaceae</taxon>
        <taxon>Cymbomonas</taxon>
    </lineage>
</organism>
<dbReference type="GO" id="GO:0008270">
    <property type="term" value="F:zinc ion binding"/>
    <property type="evidence" value="ECO:0007669"/>
    <property type="project" value="UniProtKB-KW"/>
</dbReference>
<keyword evidence="4" id="KW-0862">Zinc</keyword>
<feature type="region of interest" description="Disordered" evidence="6">
    <location>
        <begin position="370"/>
        <end position="392"/>
    </location>
</feature>
<protein>
    <recommendedName>
        <fullName evidence="7">HAT C-terminal dimerisation domain-containing protein</fullName>
    </recommendedName>
</protein>
<comment type="subcellular location">
    <subcellularLocation>
        <location evidence="1">Nucleus</location>
    </subcellularLocation>
</comment>
<dbReference type="Pfam" id="PF05699">
    <property type="entry name" value="Dimer_Tnp_hAT"/>
    <property type="match status" value="1"/>
</dbReference>
<gene>
    <name evidence="8" type="ORF">CYMTET_41484</name>
</gene>
<evidence type="ECO:0000256" key="1">
    <source>
        <dbReference type="ARBA" id="ARBA00004123"/>
    </source>
</evidence>
<dbReference type="SUPFAM" id="SSF53098">
    <property type="entry name" value="Ribonuclease H-like"/>
    <property type="match status" value="1"/>
</dbReference>
<dbReference type="Proteomes" id="UP001190700">
    <property type="component" value="Unassembled WGS sequence"/>
</dbReference>
<name>A0AAE0C626_9CHLO</name>
<dbReference type="EMBL" id="LGRX02027603">
    <property type="protein sequence ID" value="KAK3249077.1"/>
    <property type="molecule type" value="Genomic_DNA"/>
</dbReference>
<dbReference type="InterPro" id="IPR008906">
    <property type="entry name" value="HATC_C_dom"/>
</dbReference>
<sequence length="474" mass="53064">MQNILKLSMEGKHIVMRQLADLYAEGISPSIGGDIWSQGGIAIFGILVYFIDKNFVFHERLVAALPFSSVHHTAEEMERATKEACAEMGIGTYRLDVAPGDGEDTVANGIHGTVSDNASNIVSGWTCFDGHECTAHTIALIVKAFLMQQVVHKVFMKLRGMTAHFNHSVIGCKLLYECQKRYGLADSKPPQDNDTRSGWGGACKQAMWYLKNQWQVVKESVYILVHSTAACDLLQGTKYATTNLVLPVIGRLAHIADDSTQLKFEGSAVTITNEHAKHARKLMYKSVTKRYFNDLMDCKLEDFAICTVFDPRYKSFKFRSAQKWMRGTFTQEKGASWARAAWEHDWKPKPTEANSEVIVTRKVTNRVSAANFLQDSDEEEPPEARTSSGESGCEQMDELARYLAYPDAAQDTDPLKWWHLHIGEFPHLSKMVRQFLSLPATSAGVERAFSVVSGMHTDLHTDASPCMRAQFSIH</sequence>
<evidence type="ECO:0000256" key="3">
    <source>
        <dbReference type="ARBA" id="ARBA00022771"/>
    </source>
</evidence>
<proteinExistence type="predicted"/>
<evidence type="ECO:0000256" key="4">
    <source>
        <dbReference type="ARBA" id="ARBA00022833"/>
    </source>
</evidence>
<evidence type="ECO:0000256" key="2">
    <source>
        <dbReference type="ARBA" id="ARBA00022723"/>
    </source>
</evidence>
<reference evidence="8 9" key="1">
    <citation type="journal article" date="2015" name="Genome Biol. Evol.">
        <title>Comparative Genomics of a Bacterivorous Green Alga Reveals Evolutionary Causalities and Consequences of Phago-Mixotrophic Mode of Nutrition.</title>
        <authorList>
            <person name="Burns J.A."/>
            <person name="Paasch A."/>
            <person name="Narechania A."/>
            <person name="Kim E."/>
        </authorList>
    </citation>
    <scope>NUCLEOTIDE SEQUENCE [LARGE SCALE GENOMIC DNA]</scope>
    <source>
        <strain evidence="8 9">PLY_AMNH</strain>
    </source>
</reference>
<dbReference type="PANTHER" id="PTHR46481:SF10">
    <property type="entry name" value="ZINC FINGER BED DOMAIN-CONTAINING PROTEIN 39"/>
    <property type="match status" value="1"/>
</dbReference>
<dbReference type="GO" id="GO:0046983">
    <property type="term" value="F:protein dimerization activity"/>
    <property type="evidence" value="ECO:0007669"/>
    <property type="project" value="InterPro"/>
</dbReference>
<dbReference type="InterPro" id="IPR052035">
    <property type="entry name" value="ZnF_BED_domain_contain"/>
</dbReference>
<dbReference type="AlphaFoldDB" id="A0AAE0C626"/>
<keyword evidence="2" id="KW-0479">Metal-binding</keyword>
<accession>A0AAE0C626</accession>
<keyword evidence="3" id="KW-0863">Zinc-finger</keyword>
<evidence type="ECO:0000256" key="5">
    <source>
        <dbReference type="ARBA" id="ARBA00023242"/>
    </source>
</evidence>
<dbReference type="PANTHER" id="PTHR46481">
    <property type="entry name" value="ZINC FINGER BED DOMAIN-CONTAINING PROTEIN 4"/>
    <property type="match status" value="1"/>
</dbReference>
<evidence type="ECO:0000313" key="8">
    <source>
        <dbReference type="EMBL" id="KAK3249077.1"/>
    </source>
</evidence>
<dbReference type="InterPro" id="IPR012337">
    <property type="entry name" value="RNaseH-like_sf"/>
</dbReference>
<comment type="caution">
    <text evidence="8">The sequence shown here is derived from an EMBL/GenBank/DDBJ whole genome shotgun (WGS) entry which is preliminary data.</text>
</comment>
<keyword evidence="9" id="KW-1185">Reference proteome</keyword>
<evidence type="ECO:0000259" key="7">
    <source>
        <dbReference type="Pfam" id="PF05699"/>
    </source>
</evidence>
<evidence type="ECO:0000313" key="9">
    <source>
        <dbReference type="Proteomes" id="UP001190700"/>
    </source>
</evidence>
<keyword evidence="5" id="KW-0539">Nucleus</keyword>
<evidence type="ECO:0000256" key="6">
    <source>
        <dbReference type="SAM" id="MobiDB-lite"/>
    </source>
</evidence>